<protein>
    <submittedName>
        <fullName evidence="1">Uncharacterized protein</fullName>
    </submittedName>
</protein>
<dbReference type="RefSeq" id="WP_243996067.1">
    <property type="nucleotide sequence ID" value="NZ_JALHLE010000038.1"/>
</dbReference>
<evidence type="ECO:0000313" key="2">
    <source>
        <dbReference type="Proteomes" id="UP001162880"/>
    </source>
</evidence>
<proteinExistence type="predicted"/>
<reference evidence="1" key="1">
    <citation type="submission" date="2022-03" db="EMBL/GenBank/DDBJ databases">
        <title>Identification of a novel bacterium isolated from mangrove sediments.</title>
        <authorList>
            <person name="Pan X."/>
        </authorList>
    </citation>
    <scope>NUCLEOTIDE SEQUENCE</scope>
    <source>
        <strain evidence="1">B2580</strain>
    </source>
</reference>
<dbReference type="EMBL" id="JALHLE010000038">
    <property type="protein sequence ID" value="MCJ2180634.1"/>
    <property type="molecule type" value="Genomic_DNA"/>
</dbReference>
<accession>A0ABT0B6H4</accession>
<dbReference type="Proteomes" id="UP001162880">
    <property type="component" value="Unassembled WGS sequence"/>
</dbReference>
<keyword evidence="2" id="KW-1185">Reference proteome</keyword>
<sequence length="52" mass="5391">MEPTAGKLFGLIGDAVRLAAGMVAQQPLTAPMPYRQPQAVAVLGGMQHRAAC</sequence>
<evidence type="ECO:0000313" key="1">
    <source>
        <dbReference type="EMBL" id="MCJ2180634.1"/>
    </source>
</evidence>
<comment type="caution">
    <text evidence="1">The sequence shown here is derived from an EMBL/GenBank/DDBJ whole genome shotgun (WGS) entry which is preliminary data.</text>
</comment>
<name>A0ABT0B6H4_9SPHN</name>
<organism evidence="1 2">
    <name type="scientific">Novosphingobium album</name>
    <name type="common">ex Hu et al. 2023</name>
    <dbReference type="NCBI Taxonomy" id="2930093"/>
    <lineage>
        <taxon>Bacteria</taxon>
        <taxon>Pseudomonadati</taxon>
        <taxon>Pseudomonadota</taxon>
        <taxon>Alphaproteobacteria</taxon>
        <taxon>Sphingomonadales</taxon>
        <taxon>Sphingomonadaceae</taxon>
        <taxon>Novosphingobium</taxon>
    </lineage>
</organism>
<gene>
    <name evidence="1" type="ORF">MTR64_18840</name>
</gene>